<evidence type="ECO:0000313" key="7">
    <source>
        <dbReference type="EMBL" id="SUV52477.1"/>
    </source>
</evidence>
<evidence type="ECO:0000256" key="2">
    <source>
        <dbReference type="ARBA" id="ARBA00013064"/>
    </source>
</evidence>
<dbReference type="RefSeq" id="WP_002665062.1">
    <property type="nucleotide sequence ID" value="NZ_UFTJ01000003.1"/>
</dbReference>
<dbReference type="SUPFAM" id="SSF52788">
    <property type="entry name" value="Phosphotyrosine protein phosphatases I"/>
    <property type="match status" value="1"/>
</dbReference>
<dbReference type="PANTHER" id="PTHR11717:SF7">
    <property type="entry name" value="LOW MOLECULAR WEIGHT PHOSPHOTYROSINE PROTEIN PHOSPHATASE"/>
    <property type="match status" value="1"/>
</dbReference>
<dbReference type="InterPro" id="IPR023485">
    <property type="entry name" value="Ptyr_pPase"/>
</dbReference>
<dbReference type="InterPro" id="IPR050438">
    <property type="entry name" value="LMW_PTPase"/>
</dbReference>
<evidence type="ECO:0000256" key="1">
    <source>
        <dbReference type="ARBA" id="ARBA00011063"/>
    </source>
</evidence>
<reference evidence="7 8" key="1">
    <citation type="submission" date="2018-06" db="EMBL/GenBank/DDBJ databases">
        <authorList>
            <consortium name="Pathogen Informatics"/>
            <person name="Doyle S."/>
        </authorList>
    </citation>
    <scope>NUCLEOTIDE SEQUENCE [LARGE SCALE GENOMIC DNA]</scope>
    <source>
        <strain evidence="7 8">NCTC11661</strain>
    </source>
</reference>
<protein>
    <recommendedName>
        <fullName evidence="2">protein-tyrosine-phosphatase</fullName>
        <ecNumber evidence="2">3.1.3.48</ecNumber>
    </recommendedName>
</protein>
<dbReference type="SMART" id="SM00226">
    <property type="entry name" value="LMWPc"/>
    <property type="match status" value="1"/>
</dbReference>
<evidence type="ECO:0000256" key="3">
    <source>
        <dbReference type="ARBA" id="ARBA00022801"/>
    </source>
</evidence>
<keyword evidence="4" id="KW-0904">Protein phosphatase</keyword>
<dbReference type="EC" id="3.1.3.48" evidence="2"/>
<dbReference type="Pfam" id="PF01451">
    <property type="entry name" value="LMWPc"/>
    <property type="match status" value="1"/>
</dbReference>
<dbReference type="AlphaFoldDB" id="A0A380ZSY8"/>
<accession>A0A380ZSY8</accession>
<organism evidence="7 8">
    <name type="scientific">Bergeyella zoohelcum</name>
    <dbReference type="NCBI Taxonomy" id="1015"/>
    <lineage>
        <taxon>Bacteria</taxon>
        <taxon>Pseudomonadati</taxon>
        <taxon>Bacteroidota</taxon>
        <taxon>Flavobacteriia</taxon>
        <taxon>Flavobacteriales</taxon>
        <taxon>Weeksellaceae</taxon>
        <taxon>Bergeyella</taxon>
    </lineage>
</organism>
<name>A0A380ZSY8_9FLAO</name>
<dbReference type="InterPro" id="IPR036196">
    <property type="entry name" value="Ptyr_pPase_sf"/>
</dbReference>
<feature type="active site" evidence="5">
    <location>
        <position position="9"/>
    </location>
</feature>
<dbReference type="PANTHER" id="PTHR11717">
    <property type="entry name" value="LOW MOLECULAR WEIGHT PROTEIN TYROSINE PHOSPHATASE"/>
    <property type="match status" value="1"/>
</dbReference>
<dbReference type="GO" id="GO:0004725">
    <property type="term" value="F:protein tyrosine phosphatase activity"/>
    <property type="evidence" value="ECO:0007669"/>
    <property type="project" value="UniProtKB-EC"/>
</dbReference>
<gene>
    <name evidence="7" type="primary">yfkJ</name>
    <name evidence="7" type="ORF">NCTC11661_01616</name>
</gene>
<evidence type="ECO:0000256" key="4">
    <source>
        <dbReference type="ARBA" id="ARBA00022912"/>
    </source>
</evidence>
<dbReference type="Proteomes" id="UP000255515">
    <property type="component" value="Unassembled WGS sequence"/>
</dbReference>
<proteinExistence type="inferred from homology"/>
<feature type="active site" description="Nucleophile" evidence="5">
    <location>
        <position position="3"/>
    </location>
</feature>
<evidence type="ECO:0000313" key="8">
    <source>
        <dbReference type="Proteomes" id="UP000255515"/>
    </source>
</evidence>
<sequence length="144" mass="16025">MLCLGNICRSPLAEGILRSKLDENFIIDSAGTANYHTGSAPDGRSIGIAQKYGIDIAHQKARQLREKDFHEFDVIYAMDKSNLRDALAIAPKGMEHKVKLILKENPHASVEDVPDPYYGGEDGFENVYHLLNEACDVIVEKLLK</sequence>
<dbReference type="PRINTS" id="PR00719">
    <property type="entry name" value="LMWPTPASE"/>
</dbReference>
<dbReference type="CDD" id="cd16343">
    <property type="entry name" value="LMWPTP"/>
    <property type="match status" value="1"/>
</dbReference>
<keyword evidence="3 7" id="KW-0378">Hydrolase</keyword>
<feature type="domain" description="Phosphotyrosine protein phosphatase I" evidence="6">
    <location>
        <begin position="2"/>
        <end position="141"/>
    </location>
</feature>
<feature type="active site" description="Proton donor" evidence="5">
    <location>
        <position position="115"/>
    </location>
</feature>
<comment type="similarity">
    <text evidence="1">Belongs to the low molecular weight phosphotyrosine protein phosphatase family.</text>
</comment>
<evidence type="ECO:0000259" key="6">
    <source>
        <dbReference type="SMART" id="SM00226"/>
    </source>
</evidence>
<dbReference type="Gene3D" id="3.40.50.2300">
    <property type="match status" value="1"/>
</dbReference>
<evidence type="ECO:0000256" key="5">
    <source>
        <dbReference type="PIRSR" id="PIRSR617867-1"/>
    </source>
</evidence>
<dbReference type="EMBL" id="UFTJ01000003">
    <property type="protein sequence ID" value="SUV52477.1"/>
    <property type="molecule type" value="Genomic_DNA"/>
</dbReference>
<dbReference type="InterPro" id="IPR017867">
    <property type="entry name" value="Tyr_phospatase_low_mol_wt"/>
</dbReference>